<proteinExistence type="predicted"/>
<evidence type="ECO:0000256" key="1">
    <source>
        <dbReference type="SAM" id="MobiDB-lite"/>
    </source>
</evidence>
<protein>
    <submittedName>
        <fullName evidence="2">Uncharacterized protein</fullName>
    </submittedName>
</protein>
<feature type="region of interest" description="Disordered" evidence="1">
    <location>
        <begin position="46"/>
        <end position="107"/>
    </location>
</feature>
<evidence type="ECO:0000313" key="2">
    <source>
        <dbReference type="EMBL" id="CAG9823943.1"/>
    </source>
</evidence>
<keyword evidence="3" id="KW-1185">Reference proteome</keyword>
<dbReference type="AlphaFoldDB" id="A0A9N9SNP0"/>
<reference evidence="2" key="2">
    <citation type="submission" date="2022-10" db="EMBL/GenBank/DDBJ databases">
        <authorList>
            <consortium name="ENA_rothamsted_submissions"/>
            <consortium name="culmorum"/>
            <person name="King R."/>
        </authorList>
    </citation>
    <scope>NUCLEOTIDE SEQUENCE</scope>
</reference>
<dbReference type="EMBL" id="OU896713">
    <property type="protein sequence ID" value="CAG9823943.1"/>
    <property type="molecule type" value="Genomic_DNA"/>
</dbReference>
<name>A0A9N9SNP0_PHACE</name>
<organism evidence="2 3">
    <name type="scientific">Phaedon cochleariae</name>
    <name type="common">Mustard beetle</name>
    <dbReference type="NCBI Taxonomy" id="80249"/>
    <lineage>
        <taxon>Eukaryota</taxon>
        <taxon>Metazoa</taxon>
        <taxon>Ecdysozoa</taxon>
        <taxon>Arthropoda</taxon>
        <taxon>Hexapoda</taxon>
        <taxon>Insecta</taxon>
        <taxon>Pterygota</taxon>
        <taxon>Neoptera</taxon>
        <taxon>Endopterygota</taxon>
        <taxon>Coleoptera</taxon>
        <taxon>Polyphaga</taxon>
        <taxon>Cucujiformia</taxon>
        <taxon>Chrysomeloidea</taxon>
        <taxon>Chrysomelidae</taxon>
        <taxon>Chrysomelinae</taxon>
        <taxon>Chrysomelini</taxon>
        <taxon>Phaedon</taxon>
    </lineage>
</organism>
<gene>
    <name evidence="2" type="ORF">PHAECO_LOCUS10866</name>
</gene>
<accession>A0A9N9SNP0</accession>
<dbReference type="OrthoDB" id="6708743at2759"/>
<feature type="compositionally biased region" description="Basic residues" evidence="1">
    <location>
        <begin position="90"/>
        <end position="107"/>
    </location>
</feature>
<dbReference type="PANTHER" id="PTHR10773">
    <property type="entry name" value="DNA-DIRECTED RNA POLYMERASES I, II, AND III SUBUNIT RPABC2"/>
    <property type="match status" value="1"/>
</dbReference>
<sequence>MLNEVPLRNIIEDPDLQQQRSAVQDLHTQATPVNITRLVDQAENLPQASPRTLEEDLIVSSSSSDLYEPSSSSDTENETSLESDVEEIAKRKKVPKKKKRNEKTWKKNVRKAKRLKDAFMRSAANKLSSNGILEQDKRGKHQPSNKLPQNVEKFIRNQILNFPAVESHYCRKSSGKKYLDSSLNISIMYRMYKELCSTENVQIVTFEKYRQIFSEYNLGFFKPKKDQCKKCLEFENMSEEEKKAVQEAYKKHLNRKNEARRARDEDKLIAKENPKVLAFNFDLQAVLTTPKGSAGQIFYLRKLAVFNFTIYNLGNQNVMCYLWDETKGKRGANEIASCVYDFIMSHSEIEEVRMMSDGCGGQQKNSIFATMCIQLLAEHPSLNVIDHRFFETGHTEMECDSIHSKIEKKSKYVPVYTPEGWAQLIRDARITPCPFAVKSLTFDDFSDFKGFSNNNSFNFNNIPWRKLCCLRYIKENNFINVMYKVDFTNDFIRVDCKKTRGRPKQADLKKAYQNELPISEAKWKDLDKMCKDLTIPKAYHDFYHSLKTNHMVRDNLPEPDISEESDTDD</sequence>
<dbReference type="PANTHER" id="PTHR10773:SF19">
    <property type="match status" value="1"/>
</dbReference>
<feature type="compositionally biased region" description="Low complexity" evidence="1">
    <location>
        <begin position="60"/>
        <end position="73"/>
    </location>
</feature>
<reference evidence="2" key="1">
    <citation type="submission" date="2022-01" db="EMBL/GenBank/DDBJ databases">
        <authorList>
            <person name="King R."/>
        </authorList>
    </citation>
    <scope>NUCLEOTIDE SEQUENCE</scope>
</reference>
<evidence type="ECO:0000313" key="3">
    <source>
        <dbReference type="Proteomes" id="UP001153737"/>
    </source>
</evidence>
<feature type="compositionally biased region" description="Acidic residues" evidence="1">
    <location>
        <begin position="75"/>
        <end position="86"/>
    </location>
</feature>
<dbReference type="Proteomes" id="UP001153737">
    <property type="component" value="Chromosome 7"/>
</dbReference>